<sequence>MTPNCDILIHHTKRFMFVLGFILIAECESAKILGIMPTSSFSHQIVFQPLWKELSLRGHQVVVLTTHPINDKSLTNLTEVHLDSVRKFFKELRFYDKLAENAETFIDLGLYLKSVTIKLTYHLVKSKLVQNVLRTNRVFDLVIAEAHFPSILGLIGYYRCPWIGVSSMDPALQYHLAIGNPVHPVLNPDGNLDIADLENLNFFERFSSFIYRNAYIHEFKNELPRLTAISREYLGEDLPSLSEIQSNVSMLFTSAHPIFHNLRPVHANTIFIGSGIHLRKPEILSNNLKTFLDEAKGGAIYFSLGSNVNANILNPDFKKALLDTFANLPYHVLLKLDANLTDVPKNVLVQKWMPQQDILRHPNVKLFITQGGLQSLQEAITNDIPLIGIPFFGDQLSNVNKMVKRGYGVKLDKKGITKESLTNAIKEVMENPKYREKAREMGAIFRDEEVPSLQRAVYWTEYVIRHKGARHLRSPVVGMPAWKYYMLDVVGFLTLIVVLIVILCFVLVKVSFWLVLRCFTNKKSKKKTN</sequence>
<keyword evidence="7" id="KW-1185">Reference proteome</keyword>
<dbReference type="AlphaFoldDB" id="A0A9N9SDJ2"/>
<keyword evidence="5" id="KW-0732">Signal</keyword>
<dbReference type="Proteomes" id="UP001153737">
    <property type="component" value="Chromosome 13"/>
</dbReference>
<dbReference type="EMBL" id="OU896719">
    <property type="protein sequence ID" value="CAG9816008.1"/>
    <property type="molecule type" value="Genomic_DNA"/>
</dbReference>
<evidence type="ECO:0000313" key="6">
    <source>
        <dbReference type="EMBL" id="CAG9816008.1"/>
    </source>
</evidence>
<comment type="catalytic activity">
    <reaction evidence="5">
        <text>glucuronate acceptor + UDP-alpha-D-glucuronate = acceptor beta-D-glucuronoside + UDP + H(+)</text>
        <dbReference type="Rhea" id="RHEA:21032"/>
        <dbReference type="ChEBI" id="CHEBI:15378"/>
        <dbReference type="ChEBI" id="CHEBI:58052"/>
        <dbReference type="ChEBI" id="CHEBI:58223"/>
        <dbReference type="ChEBI" id="CHEBI:132367"/>
        <dbReference type="ChEBI" id="CHEBI:132368"/>
        <dbReference type="EC" id="2.4.1.17"/>
    </reaction>
</comment>
<dbReference type="InterPro" id="IPR050271">
    <property type="entry name" value="UDP-glycosyltransferase"/>
</dbReference>
<keyword evidence="5" id="KW-0472">Membrane</keyword>
<comment type="similarity">
    <text evidence="1 4">Belongs to the UDP-glycosyltransferase family.</text>
</comment>
<name>A0A9N9SDJ2_PHACE</name>
<evidence type="ECO:0000256" key="4">
    <source>
        <dbReference type="RuleBase" id="RU003718"/>
    </source>
</evidence>
<feature type="chain" id="PRO_5040542979" description="UDP-glucuronosyltransferase" evidence="5">
    <location>
        <begin position="30"/>
        <end position="529"/>
    </location>
</feature>
<dbReference type="EC" id="2.4.1.17" evidence="5"/>
<evidence type="ECO:0000313" key="7">
    <source>
        <dbReference type="Proteomes" id="UP001153737"/>
    </source>
</evidence>
<protein>
    <recommendedName>
        <fullName evidence="5">UDP-glucuronosyltransferase</fullName>
        <ecNumber evidence="5">2.4.1.17</ecNumber>
    </recommendedName>
</protein>
<dbReference type="SUPFAM" id="SSF53756">
    <property type="entry name" value="UDP-Glycosyltransferase/glycogen phosphorylase"/>
    <property type="match status" value="1"/>
</dbReference>
<gene>
    <name evidence="6" type="ORF">PHAECO_LOCUS3538</name>
</gene>
<evidence type="ECO:0000256" key="1">
    <source>
        <dbReference type="ARBA" id="ARBA00009995"/>
    </source>
</evidence>
<dbReference type="PANTHER" id="PTHR48043:SF159">
    <property type="entry name" value="EG:EG0003.4 PROTEIN-RELATED"/>
    <property type="match status" value="1"/>
</dbReference>
<reference evidence="6" key="1">
    <citation type="submission" date="2022-01" db="EMBL/GenBank/DDBJ databases">
        <authorList>
            <person name="King R."/>
        </authorList>
    </citation>
    <scope>NUCLEOTIDE SEQUENCE</scope>
</reference>
<keyword evidence="5" id="KW-0812">Transmembrane</keyword>
<evidence type="ECO:0000256" key="3">
    <source>
        <dbReference type="ARBA" id="ARBA00022679"/>
    </source>
</evidence>
<keyword evidence="2 4" id="KW-0328">Glycosyltransferase</keyword>
<dbReference type="PANTHER" id="PTHR48043">
    <property type="entry name" value="EG:EG0003.4 PROTEIN-RELATED"/>
    <property type="match status" value="1"/>
</dbReference>
<dbReference type="GO" id="GO:0015020">
    <property type="term" value="F:glucuronosyltransferase activity"/>
    <property type="evidence" value="ECO:0007669"/>
    <property type="project" value="UniProtKB-EC"/>
</dbReference>
<accession>A0A9N9SDJ2</accession>
<dbReference type="Gene3D" id="3.40.50.2000">
    <property type="entry name" value="Glycogen Phosphorylase B"/>
    <property type="match status" value="1"/>
</dbReference>
<dbReference type="PROSITE" id="PS00375">
    <property type="entry name" value="UDPGT"/>
    <property type="match status" value="1"/>
</dbReference>
<dbReference type="Pfam" id="PF00201">
    <property type="entry name" value="UDPGT"/>
    <property type="match status" value="1"/>
</dbReference>
<feature type="signal peptide" evidence="5">
    <location>
        <begin position="1"/>
        <end position="29"/>
    </location>
</feature>
<feature type="transmembrane region" description="Helical" evidence="5">
    <location>
        <begin position="489"/>
        <end position="516"/>
    </location>
</feature>
<dbReference type="CDD" id="cd03784">
    <property type="entry name" value="GT1_Gtf-like"/>
    <property type="match status" value="1"/>
</dbReference>
<proteinExistence type="inferred from homology"/>
<comment type="subcellular location">
    <subcellularLocation>
        <location evidence="5">Membrane</location>
        <topology evidence="5">Single-pass membrane protein</topology>
    </subcellularLocation>
</comment>
<dbReference type="GO" id="GO:0016020">
    <property type="term" value="C:membrane"/>
    <property type="evidence" value="ECO:0007669"/>
    <property type="project" value="UniProtKB-SubCell"/>
</dbReference>
<dbReference type="OrthoDB" id="5835829at2759"/>
<keyword evidence="5" id="KW-1133">Transmembrane helix</keyword>
<dbReference type="FunFam" id="3.40.50.2000:FF:000050">
    <property type="entry name" value="UDP-glucuronosyltransferase"/>
    <property type="match status" value="1"/>
</dbReference>
<evidence type="ECO:0000256" key="5">
    <source>
        <dbReference type="RuleBase" id="RU362059"/>
    </source>
</evidence>
<organism evidence="6 7">
    <name type="scientific">Phaedon cochleariae</name>
    <name type="common">Mustard beetle</name>
    <dbReference type="NCBI Taxonomy" id="80249"/>
    <lineage>
        <taxon>Eukaryota</taxon>
        <taxon>Metazoa</taxon>
        <taxon>Ecdysozoa</taxon>
        <taxon>Arthropoda</taxon>
        <taxon>Hexapoda</taxon>
        <taxon>Insecta</taxon>
        <taxon>Pterygota</taxon>
        <taxon>Neoptera</taxon>
        <taxon>Endopterygota</taxon>
        <taxon>Coleoptera</taxon>
        <taxon>Polyphaga</taxon>
        <taxon>Cucujiformia</taxon>
        <taxon>Chrysomeloidea</taxon>
        <taxon>Chrysomelidae</taxon>
        <taxon>Chrysomelinae</taxon>
        <taxon>Chrysomelini</taxon>
        <taxon>Phaedon</taxon>
    </lineage>
</organism>
<evidence type="ECO:0000256" key="2">
    <source>
        <dbReference type="ARBA" id="ARBA00022676"/>
    </source>
</evidence>
<dbReference type="InterPro" id="IPR035595">
    <property type="entry name" value="UDP_glycos_trans_CS"/>
</dbReference>
<dbReference type="InterPro" id="IPR002213">
    <property type="entry name" value="UDP_glucos_trans"/>
</dbReference>
<keyword evidence="3 4" id="KW-0808">Transferase</keyword>
<reference evidence="6" key="2">
    <citation type="submission" date="2022-10" db="EMBL/GenBank/DDBJ databases">
        <authorList>
            <consortium name="ENA_rothamsted_submissions"/>
            <consortium name="culmorum"/>
            <person name="King R."/>
        </authorList>
    </citation>
    <scope>NUCLEOTIDE SEQUENCE</scope>
</reference>